<dbReference type="PANTHER" id="PTHR42840">
    <property type="entry name" value="NAD(P)-BINDING ROSSMANN-FOLD SUPERFAMILY PROTEIN-RELATED"/>
    <property type="match status" value="1"/>
</dbReference>
<dbReference type="PANTHER" id="PTHR42840:SF5">
    <property type="entry name" value="NAD(P)-BINDING ROSSMANN-FOLD SUPERFAMILY PROTEIN"/>
    <property type="match status" value="1"/>
</dbReference>
<evidence type="ECO:0000259" key="2">
    <source>
        <dbReference type="Pfam" id="PF02894"/>
    </source>
</evidence>
<gene>
    <name evidence="3" type="ORF">H2201_006766</name>
</gene>
<dbReference type="SUPFAM" id="SSF51735">
    <property type="entry name" value="NAD(P)-binding Rossmann-fold domains"/>
    <property type="match status" value="1"/>
</dbReference>
<protein>
    <recommendedName>
        <fullName evidence="5">Gfo/Idh/MocA-like oxidoreductase N-terminal domain-containing protein</fullName>
    </recommendedName>
</protein>
<dbReference type="Pfam" id="PF01408">
    <property type="entry name" value="GFO_IDH_MocA"/>
    <property type="match status" value="1"/>
</dbReference>
<keyword evidence="4" id="KW-1185">Reference proteome</keyword>
<evidence type="ECO:0000313" key="4">
    <source>
        <dbReference type="Proteomes" id="UP001172684"/>
    </source>
</evidence>
<organism evidence="3 4">
    <name type="scientific">Coniosporium apollinis</name>
    <dbReference type="NCBI Taxonomy" id="61459"/>
    <lineage>
        <taxon>Eukaryota</taxon>
        <taxon>Fungi</taxon>
        <taxon>Dikarya</taxon>
        <taxon>Ascomycota</taxon>
        <taxon>Pezizomycotina</taxon>
        <taxon>Dothideomycetes</taxon>
        <taxon>Dothideomycetes incertae sedis</taxon>
        <taxon>Coniosporium</taxon>
    </lineage>
</organism>
<proteinExistence type="predicted"/>
<sequence length="343" mass="37703">MSIGVAIIGSGIFAKEEHLPAVQAAPSLTLKAIYSRSLKSAKSLSENLSNVDLYSEDSGEEKSYSDLLARNDIQAVIIALPILTQPTYIRQALEASKHVLAEKPIAKDVATATELVKWYHDKIDTSKVTWSVAENFRFMDSFLYGAEQVKQMGRVLGFRTRMHAYVKPGTKYFETAWRKTPEYQGGFLLDGGVHFIAGTRLLLQPENAPTRVSAFTTQLQEHLPPVDTVDATWKTKSGVPGTFSVSFGTTFSGSEYTVACEKGTVTILRSTVKIVKDGKEEIKEFSGEGAGVKQEVKAWGEGIESGKQDPRQTPEEALKDLEVLEAMLQSGERDGVPVDLKHQ</sequence>
<dbReference type="Proteomes" id="UP001172684">
    <property type="component" value="Unassembled WGS sequence"/>
</dbReference>
<feature type="domain" description="Gfo/Idh/MocA-like oxidoreductase C-terminal" evidence="2">
    <location>
        <begin position="148"/>
        <end position="339"/>
    </location>
</feature>
<reference evidence="3" key="1">
    <citation type="submission" date="2022-10" db="EMBL/GenBank/DDBJ databases">
        <title>Culturing micro-colonial fungi from biological soil crusts in the Mojave desert and describing Neophaeococcomyces mojavensis, and introducing the new genera and species Taxawa tesnikishii.</title>
        <authorList>
            <person name="Kurbessoian T."/>
            <person name="Stajich J.E."/>
        </authorList>
    </citation>
    <scope>NUCLEOTIDE SEQUENCE</scope>
    <source>
        <strain evidence="3">TK_1</strain>
    </source>
</reference>
<dbReference type="InterPro" id="IPR036291">
    <property type="entry name" value="NAD(P)-bd_dom_sf"/>
</dbReference>
<dbReference type="EMBL" id="JAPDRL010000062">
    <property type="protein sequence ID" value="KAJ9660874.1"/>
    <property type="molecule type" value="Genomic_DNA"/>
</dbReference>
<dbReference type="InterPro" id="IPR000683">
    <property type="entry name" value="Gfo/Idh/MocA-like_OxRdtase_N"/>
</dbReference>
<dbReference type="Gene3D" id="3.40.50.720">
    <property type="entry name" value="NAD(P)-binding Rossmann-like Domain"/>
    <property type="match status" value="1"/>
</dbReference>
<evidence type="ECO:0008006" key="5">
    <source>
        <dbReference type="Google" id="ProtNLM"/>
    </source>
</evidence>
<dbReference type="Gene3D" id="3.30.360.10">
    <property type="entry name" value="Dihydrodipicolinate Reductase, domain 2"/>
    <property type="match status" value="1"/>
</dbReference>
<accession>A0ABQ9NL17</accession>
<evidence type="ECO:0000259" key="1">
    <source>
        <dbReference type="Pfam" id="PF01408"/>
    </source>
</evidence>
<feature type="domain" description="Gfo/Idh/MocA-like oxidoreductase N-terminal" evidence="1">
    <location>
        <begin position="3"/>
        <end position="118"/>
    </location>
</feature>
<name>A0ABQ9NL17_9PEZI</name>
<dbReference type="Pfam" id="PF02894">
    <property type="entry name" value="GFO_IDH_MocA_C"/>
    <property type="match status" value="1"/>
</dbReference>
<dbReference type="InterPro" id="IPR004104">
    <property type="entry name" value="Gfo/Idh/MocA-like_OxRdtase_C"/>
</dbReference>
<dbReference type="SUPFAM" id="SSF55347">
    <property type="entry name" value="Glyceraldehyde-3-phosphate dehydrogenase-like, C-terminal domain"/>
    <property type="match status" value="1"/>
</dbReference>
<evidence type="ECO:0000313" key="3">
    <source>
        <dbReference type="EMBL" id="KAJ9660874.1"/>
    </source>
</evidence>
<comment type="caution">
    <text evidence="3">The sequence shown here is derived from an EMBL/GenBank/DDBJ whole genome shotgun (WGS) entry which is preliminary data.</text>
</comment>